<dbReference type="InterPro" id="IPR001222">
    <property type="entry name" value="Znf_TFIIS"/>
</dbReference>
<dbReference type="GO" id="GO:0003676">
    <property type="term" value="F:nucleic acid binding"/>
    <property type="evidence" value="ECO:0007669"/>
    <property type="project" value="InterPro"/>
</dbReference>
<evidence type="ECO:0000256" key="4">
    <source>
        <dbReference type="ARBA" id="ARBA00022771"/>
    </source>
</evidence>
<dbReference type="Pfam" id="PF07500">
    <property type="entry name" value="TFIIS_M"/>
    <property type="match status" value="1"/>
</dbReference>
<dbReference type="Ensembl" id="ENSUMAT00000021360.1">
    <property type="protein sequence ID" value="ENSUMAP00000018073.1"/>
    <property type="gene ID" value="ENSUMAG00000013280.1"/>
</dbReference>
<evidence type="ECO:0000256" key="11">
    <source>
        <dbReference type="SAM" id="SignalP"/>
    </source>
</evidence>
<dbReference type="GO" id="GO:0006351">
    <property type="term" value="P:DNA-templated transcription"/>
    <property type="evidence" value="ECO:0007669"/>
    <property type="project" value="InterPro"/>
</dbReference>
<organism evidence="15">
    <name type="scientific">Ursus maritimus</name>
    <name type="common">Polar bear</name>
    <name type="synonym">Thalarctos maritimus</name>
    <dbReference type="NCBI Taxonomy" id="29073"/>
    <lineage>
        <taxon>Eukaryota</taxon>
        <taxon>Metazoa</taxon>
        <taxon>Chordata</taxon>
        <taxon>Craniata</taxon>
        <taxon>Vertebrata</taxon>
        <taxon>Euteleostomi</taxon>
        <taxon>Mammalia</taxon>
        <taxon>Eutheria</taxon>
        <taxon>Laurasiatheria</taxon>
        <taxon>Carnivora</taxon>
        <taxon>Caniformia</taxon>
        <taxon>Ursidae</taxon>
        <taxon>Ursus</taxon>
    </lineage>
</organism>
<evidence type="ECO:0000256" key="9">
    <source>
        <dbReference type="PROSITE-ProRule" id="PRU00649"/>
    </source>
</evidence>
<comment type="subcellular location">
    <subcellularLocation>
        <location evidence="1 9">Nucleus</location>
    </subcellularLocation>
</comment>
<feature type="domain" description="TFIIS central" evidence="14">
    <location>
        <begin position="175"/>
        <end position="346"/>
    </location>
</feature>
<dbReference type="SMART" id="SM00509">
    <property type="entry name" value="TFS2N"/>
    <property type="match status" value="1"/>
</dbReference>
<dbReference type="PANTHER" id="PTHR11477:SF4">
    <property type="entry name" value="TRANSCRIPTION ELONGATION FACTOR A PROTEIN 3"/>
    <property type="match status" value="1"/>
</dbReference>
<feature type="compositionally biased region" description="Basic and acidic residues" evidence="10">
    <location>
        <begin position="129"/>
        <end position="146"/>
    </location>
</feature>
<proteinExistence type="inferred from homology"/>
<dbReference type="InterPro" id="IPR003617">
    <property type="entry name" value="TFIIS/CRSP70_N_sub"/>
</dbReference>
<evidence type="ECO:0000256" key="3">
    <source>
        <dbReference type="ARBA" id="ARBA00022723"/>
    </source>
</evidence>
<feature type="region of interest" description="Disordered" evidence="10">
    <location>
        <begin position="88"/>
        <end position="156"/>
    </location>
</feature>
<dbReference type="InterPro" id="IPR017923">
    <property type="entry name" value="TFIIS_N"/>
</dbReference>
<dbReference type="SUPFAM" id="SSF47676">
    <property type="entry name" value="Conserved domain common to transcription factors TFIIS, elongin A, CRSP70"/>
    <property type="match status" value="1"/>
</dbReference>
<protein>
    <submittedName>
        <fullName evidence="15">Transcription elongation factor A3</fullName>
    </submittedName>
</protein>
<feature type="compositionally biased region" description="Low complexity" evidence="10">
    <location>
        <begin position="147"/>
        <end position="156"/>
    </location>
</feature>
<feature type="compositionally biased region" description="Basic and acidic residues" evidence="10">
    <location>
        <begin position="95"/>
        <end position="118"/>
    </location>
</feature>
<dbReference type="InterPro" id="IPR035441">
    <property type="entry name" value="TFIIS/LEDGF_dom_sf"/>
</dbReference>
<keyword evidence="3" id="KW-0479">Metal-binding</keyword>
<keyword evidence="5" id="KW-0862">Zinc</keyword>
<dbReference type="PROSITE" id="PS51319">
    <property type="entry name" value="TFIIS_N"/>
    <property type="match status" value="1"/>
</dbReference>
<evidence type="ECO:0000256" key="6">
    <source>
        <dbReference type="ARBA" id="ARBA00023242"/>
    </source>
</evidence>
<dbReference type="GO" id="GO:0005634">
    <property type="term" value="C:nucleus"/>
    <property type="evidence" value="ECO:0007669"/>
    <property type="project" value="UniProtKB-SubCell"/>
</dbReference>
<dbReference type="Pfam" id="PF08711">
    <property type="entry name" value="Med26"/>
    <property type="match status" value="1"/>
</dbReference>
<dbReference type="InterPro" id="IPR003618">
    <property type="entry name" value="TFIIS_cen_dom"/>
</dbReference>
<feature type="chain" id="PRO_5019057454" evidence="11">
    <location>
        <begin position="26"/>
        <end position="391"/>
    </location>
</feature>
<evidence type="ECO:0000256" key="7">
    <source>
        <dbReference type="ARBA" id="ARBA00025408"/>
    </source>
</evidence>
<evidence type="ECO:0000259" key="14">
    <source>
        <dbReference type="PROSITE" id="PS51321"/>
    </source>
</evidence>
<dbReference type="AlphaFoldDB" id="A0A452UAZ1"/>
<dbReference type="Gene3D" id="2.20.25.10">
    <property type="match status" value="1"/>
</dbReference>
<evidence type="ECO:0000256" key="2">
    <source>
        <dbReference type="ARBA" id="ARBA00009647"/>
    </source>
</evidence>
<feature type="signal peptide" evidence="11">
    <location>
        <begin position="1"/>
        <end position="25"/>
    </location>
</feature>
<dbReference type="SUPFAM" id="SSF57783">
    <property type="entry name" value="Zinc beta-ribbon"/>
    <property type="match status" value="1"/>
</dbReference>
<evidence type="ECO:0000259" key="12">
    <source>
        <dbReference type="PROSITE" id="PS51133"/>
    </source>
</evidence>
<evidence type="ECO:0000256" key="1">
    <source>
        <dbReference type="ARBA" id="ARBA00004123"/>
    </source>
</evidence>
<reference evidence="15" key="1">
    <citation type="submission" date="2019-03" db="UniProtKB">
        <authorList>
            <consortium name="Ensembl"/>
        </authorList>
    </citation>
    <scope>IDENTIFICATION</scope>
</reference>
<dbReference type="InterPro" id="IPR035100">
    <property type="entry name" value="TF_IIS-typ"/>
</dbReference>
<dbReference type="InterPro" id="IPR036575">
    <property type="entry name" value="TFIIS_cen_dom_sf"/>
</dbReference>
<keyword evidence="11" id="KW-0732">Signal</keyword>
<comment type="similarity">
    <text evidence="2">Belongs to the TFS-II family.</text>
</comment>
<gene>
    <name evidence="15" type="primary">TCEA3</name>
</gene>
<dbReference type="GeneTree" id="ENSGT00940000157034"/>
<dbReference type="Pfam" id="PF01096">
    <property type="entry name" value="Zn_ribbon_TFIIS"/>
    <property type="match status" value="1"/>
</dbReference>
<evidence type="ECO:0000256" key="10">
    <source>
        <dbReference type="SAM" id="MobiDB-lite"/>
    </source>
</evidence>
<dbReference type="SMART" id="SM00510">
    <property type="entry name" value="TFS2M"/>
    <property type="match status" value="1"/>
</dbReference>
<dbReference type="CDD" id="cd13749">
    <property type="entry name" value="Zn-ribbon_TFIIS"/>
    <property type="match status" value="1"/>
</dbReference>
<dbReference type="GO" id="GO:0008270">
    <property type="term" value="F:zinc ion binding"/>
    <property type="evidence" value="ECO:0007669"/>
    <property type="project" value="UniProtKB-KW"/>
</dbReference>
<dbReference type="PANTHER" id="PTHR11477">
    <property type="entry name" value="TRANSCRIPTION FACTOR S-II ZINC FINGER DOMAIN-CONTAINING PROTEIN"/>
    <property type="match status" value="1"/>
</dbReference>
<dbReference type="SMART" id="SM00440">
    <property type="entry name" value="ZnF_C2C2"/>
    <property type="match status" value="1"/>
</dbReference>
<name>A0A452UAZ1_URSMA</name>
<evidence type="ECO:0000313" key="15">
    <source>
        <dbReference type="Ensembl" id="ENSUMAP00000018073"/>
    </source>
</evidence>
<dbReference type="Gene3D" id="1.20.930.10">
    <property type="entry name" value="Conserved domain common to transcription factors TFIIS, elongin A, CRSP70"/>
    <property type="match status" value="1"/>
</dbReference>
<evidence type="ECO:0000259" key="13">
    <source>
        <dbReference type="PROSITE" id="PS51319"/>
    </source>
</evidence>
<keyword evidence="6 9" id="KW-0539">Nucleus</keyword>
<dbReference type="FunFam" id="2.20.25.10:FF:000001">
    <property type="entry name" value="Probable Transcription elongation factor S-II"/>
    <property type="match status" value="1"/>
</dbReference>
<evidence type="ECO:0000256" key="8">
    <source>
        <dbReference type="PROSITE-ProRule" id="PRU00472"/>
    </source>
</evidence>
<dbReference type="PROSITE" id="PS51321">
    <property type="entry name" value="TFIIS_CENTRAL"/>
    <property type="match status" value="1"/>
</dbReference>
<feature type="domain" description="TFIIS N-terminal" evidence="13">
    <location>
        <begin position="1"/>
        <end position="91"/>
    </location>
</feature>
<sequence length="391" mass="43240">MKVSVHTRTCSWMLLAALFVAQLETSPKCHQQEGALDLLKKLNSCQMSIQLLQTTRIGVAVNGVRKHCSDKEVVSLAKVLIKNWKRLLDSPGPPKGEKGEERDKAKKEKGLDCSDWKAETGLSPPRKKRGEEPKDRSNSSKSKAESPKTPSSPLTPTFAPSVCLLAPCYLTGDSVRDKCVEMLSAALKAEGERAWAGAGGGKGFPRADEMWSLSGGAQDTPVPSAGRPHCQGHVWLTPVLPESLIDDYKDYGVNCDKMASEIEDHIHQELKSTDMKYRNRVRSRISNLKDPRNPSLRRNVLSGAISAGLIAKMTAEEMASDELRELRNAMTQEAIREHQMAKTGGTTTDLFQCSKCKKKNCTYNQVQTRSADEPMTTFVLCNECGNRWKFC</sequence>
<dbReference type="Gene3D" id="1.10.472.30">
    <property type="entry name" value="Transcription elongation factor S-II, central domain"/>
    <property type="match status" value="1"/>
</dbReference>
<dbReference type="CDD" id="cd00183">
    <property type="entry name" value="TFIIS_I"/>
    <property type="match status" value="1"/>
</dbReference>
<dbReference type="PIRSF" id="PIRSF006704">
    <property type="entry name" value="TF_IIS"/>
    <property type="match status" value="1"/>
</dbReference>
<accession>A0A452UAZ1</accession>
<dbReference type="PROSITE" id="PS00466">
    <property type="entry name" value="ZF_TFIIS_1"/>
    <property type="match status" value="1"/>
</dbReference>
<comment type="function">
    <text evidence="7">Necessary for efficient RNA polymerase II transcription elongation past template-encoded arresting sites. The arresting sites in DNA have the property of trapping a certain fraction of elongating RNA polymerases that pass through, resulting in locked ternary complexes. Cleavage of the nascent transcript by S-II allows the resumption of elongation from the new 3'-terminus.</text>
</comment>
<keyword evidence="4 8" id="KW-0863">Zinc-finger</keyword>
<dbReference type="PROSITE" id="PS51133">
    <property type="entry name" value="ZF_TFIIS_2"/>
    <property type="match status" value="1"/>
</dbReference>
<evidence type="ECO:0000256" key="5">
    <source>
        <dbReference type="ARBA" id="ARBA00022833"/>
    </source>
</evidence>
<dbReference type="SUPFAM" id="SSF46942">
    <property type="entry name" value="Elongation factor TFIIS domain 2"/>
    <property type="match status" value="1"/>
</dbReference>
<feature type="domain" description="TFIIS-type" evidence="12">
    <location>
        <begin position="349"/>
        <end position="389"/>
    </location>
</feature>